<dbReference type="Proteomes" id="UP000036403">
    <property type="component" value="Unassembled WGS sequence"/>
</dbReference>
<organism evidence="1 2">
    <name type="scientific">Lasius niger</name>
    <name type="common">Black garden ant</name>
    <dbReference type="NCBI Taxonomy" id="67767"/>
    <lineage>
        <taxon>Eukaryota</taxon>
        <taxon>Metazoa</taxon>
        <taxon>Ecdysozoa</taxon>
        <taxon>Arthropoda</taxon>
        <taxon>Hexapoda</taxon>
        <taxon>Insecta</taxon>
        <taxon>Pterygota</taxon>
        <taxon>Neoptera</taxon>
        <taxon>Endopterygota</taxon>
        <taxon>Hymenoptera</taxon>
        <taxon>Apocrita</taxon>
        <taxon>Aculeata</taxon>
        <taxon>Formicoidea</taxon>
        <taxon>Formicidae</taxon>
        <taxon>Formicinae</taxon>
        <taxon>Lasius</taxon>
        <taxon>Lasius</taxon>
    </lineage>
</organism>
<dbReference type="AlphaFoldDB" id="A0A0J7K6C3"/>
<keyword evidence="2" id="KW-1185">Reference proteome</keyword>
<sequence>MTIRGNQVQLFITRPSISPLAFYLLSIRGHCYPLNPLPFFTALPSKKREWRPRLPRKAAVLLTVSGEATKAVAIKEARSKLKLESFEIPYLLPKRTANGNFLLEVPGKDVGQKADRLFERMAGILKEMEVVRVSRPPTKPAELRERGLEGSATFNRLRRLLPPRGAARFRRSRP</sequence>
<dbReference type="EMBL" id="LBMM01013260">
    <property type="protein sequence ID" value="KMQ85736.1"/>
    <property type="molecule type" value="Genomic_DNA"/>
</dbReference>
<accession>A0A0J7K6C3</accession>
<reference evidence="1 2" key="1">
    <citation type="submission" date="2015-04" db="EMBL/GenBank/DDBJ databases">
        <title>Lasius niger genome sequencing.</title>
        <authorList>
            <person name="Konorov E.A."/>
            <person name="Nikitin M.A."/>
            <person name="Kirill M.V."/>
            <person name="Chang P."/>
        </authorList>
    </citation>
    <scope>NUCLEOTIDE SEQUENCE [LARGE SCALE GENOMIC DNA]</scope>
    <source>
        <tissue evidence="1">Whole</tissue>
    </source>
</reference>
<evidence type="ECO:0000313" key="1">
    <source>
        <dbReference type="EMBL" id="KMQ85736.1"/>
    </source>
</evidence>
<dbReference type="OrthoDB" id="427960at2759"/>
<evidence type="ECO:0000313" key="2">
    <source>
        <dbReference type="Proteomes" id="UP000036403"/>
    </source>
</evidence>
<proteinExistence type="predicted"/>
<dbReference type="PaxDb" id="67767-A0A0J7K6C3"/>
<gene>
    <name evidence="1" type="ORF">RF55_15533</name>
</gene>
<name>A0A0J7K6C3_LASNI</name>
<protein>
    <submittedName>
        <fullName evidence="1">Uncharacterized protein</fullName>
    </submittedName>
</protein>
<comment type="caution">
    <text evidence="1">The sequence shown here is derived from an EMBL/GenBank/DDBJ whole genome shotgun (WGS) entry which is preliminary data.</text>
</comment>